<accession>A0ACB8ZWV1</accession>
<name>A0ACB8ZWV1_ARCLA</name>
<sequence>MKGDPDHRFVFQFDGEQVCSPQVFQIQRNIRQPIFTCKFRFDSTTADDCNQGSTYRFSYISALLGIFYSNFDLLVEIRFIRHCYASSSKEPRSHGAGSRPGKIVVPIIYLAMGPTRGLL</sequence>
<evidence type="ECO:0000313" key="1">
    <source>
        <dbReference type="EMBL" id="KAI3701829.1"/>
    </source>
</evidence>
<evidence type="ECO:0000313" key="2">
    <source>
        <dbReference type="Proteomes" id="UP001055879"/>
    </source>
</evidence>
<organism evidence="1 2">
    <name type="scientific">Arctium lappa</name>
    <name type="common">Greater burdock</name>
    <name type="synonym">Lappa major</name>
    <dbReference type="NCBI Taxonomy" id="4217"/>
    <lineage>
        <taxon>Eukaryota</taxon>
        <taxon>Viridiplantae</taxon>
        <taxon>Streptophyta</taxon>
        <taxon>Embryophyta</taxon>
        <taxon>Tracheophyta</taxon>
        <taxon>Spermatophyta</taxon>
        <taxon>Magnoliopsida</taxon>
        <taxon>eudicotyledons</taxon>
        <taxon>Gunneridae</taxon>
        <taxon>Pentapetalae</taxon>
        <taxon>asterids</taxon>
        <taxon>campanulids</taxon>
        <taxon>Asterales</taxon>
        <taxon>Asteraceae</taxon>
        <taxon>Carduoideae</taxon>
        <taxon>Cardueae</taxon>
        <taxon>Arctiinae</taxon>
        <taxon>Arctium</taxon>
    </lineage>
</organism>
<dbReference type="Proteomes" id="UP001055879">
    <property type="component" value="Linkage Group LG09"/>
</dbReference>
<reference evidence="2" key="1">
    <citation type="journal article" date="2022" name="Mol. Ecol. Resour.">
        <title>The genomes of chicory, endive, great burdock and yacon provide insights into Asteraceae palaeo-polyploidization history and plant inulin production.</title>
        <authorList>
            <person name="Fan W."/>
            <person name="Wang S."/>
            <person name="Wang H."/>
            <person name="Wang A."/>
            <person name="Jiang F."/>
            <person name="Liu H."/>
            <person name="Zhao H."/>
            <person name="Xu D."/>
            <person name="Zhang Y."/>
        </authorList>
    </citation>
    <scope>NUCLEOTIDE SEQUENCE [LARGE SCALE GENOMIC DNA]</scope>
    <source>
        <strain evidence="2">cv. Niubang</strain>
    </source>
</reference>
<proteinExistence type="predicted"/>
<dbReference type="EMBL" id="CM042055">
    <property type="protein sequence ID" value="KAI3701829.1"/>
    <property type="molecule type" value="Genomic_DNA"/>
</dbReference>
<reference evidence="1 2" key="2">
    <citation type="journal article" date="2022" name="Mol. Ecol. Resour.">
        <title>The genomes of chicory, endive, great burdock and yacon provide insights into Asteraceae paleo-polyploidization history and plant inulin production.</title>
        <authorList>
            <person name="Fan W."/>
            <person name="Wang S."/>
            <person name="Wang H."/>
            <person name="Wang A."/>
            <person name="Jiang F."/>
            <person name="Liu H."/>
            <person name="Zhao H."/>
            <person name="Xu D."/>
            <person name="Zhang Y."/>
        </authorList>
    </citation>
    <scope>NUCLEOTIDE SEQUENCE [LARGE SCALE GENOMIC DNA]</scope>
    <source>
        <strain evidence="2">cv. Niubang</strain>
    </source>
</reference>
<comment type="caution">
    <text evidence="1">The sequence shown here is derived from an EMBL/GenBank/DDBJ whole genome shotgun (WGS) entry which is preliminary data.</text>
</comment>
<gene>
    <name evidence="1" type="ORF">L6452_27196</name>
</gene>
<keyword evidence="2" id="KW-1185">Reference proteome</keyword>
<protein>
    <submittedName>
        <fullName evidence="1">Uncharacterized protein</fullName>
    </submittedName>
</protein>